<proteinExistence type="predicted"/>
<dbReference type="Proteomes" id="UP000887576">
    <property type="component" value="Unplaced"/>
</dbReference>
<dbReference type="WBParaSite" id="JU765_v2.g8547.t1">
    <property type="protein sequence ID" value="JU765_v2.g8547.t1"/>
    <property type="gene ID" value="JU765_v2.g8547"/>
</dbReference>
<organism evidence="1 2">
    <name type="scientific">Panagrolaimus sp. JU765</name>
    <dbReference type="NCBI Taxonomy" id="591449"/>
    <lineage>
        <taxon>Eukaryota</taxon>
        <taxon>Metazoa</taxon>
        <taxon>Ecdysozoa</taxon>
        <taxon>Nematoda</taxon>
        <taxon>Chromadorea</taxon>
        <taxon>Rhabditida</taxon>
        <taxon>Tylenchina</taxon>
        <taxon>Panagrolaimomorpha</taxon>
        <taxon>Panagrolaimoidea</taxon>
        <taxon>Panagrolaimidae</taxon>
        <taxon>Panagrolaimus</taxon>
    </lineage>
</organism>
<accession>A0AC34RN79</accession>
<protein>
    <submittedName>
        <fullName evidence="2">Carbonyl reductase</fullName>
    </submittedName>
</protein>
<reference evidence="2" key="1">
    <citation type="submission" date="2022-11" db="UniProtKB">
        <authorList>
            <consortium name="WormBaseParasite"/>
        </authorList>
    </citation>
    <scope>IDENTIFICATION</scope>
</reference>
<name>A0AC34RN79_9BILA</name>
<sequence>MVSKKIIVVTGANKGIGYGIVENLAQNVDDGIIYLTARNPELGKKAVEKLIESLETKKKSEIIFHQLDITDEKSVKNFANHLEKQHGGLDVLVNNAGFAYPNDSTVNPVKQAEETIGINYYGTKLVSKYLIPLIHDDGRIVNVCSQAGYMNVKQAEETIGINYYGTKLVSKYLIALIRDDGRVVNVCSQAGYMNGEKHQPNYQRILEFFKGDELEIYKQIYERLMSEKYSESNIQRIIEAKTEQEIDDFVEDFKKSVKNNIQTEDGFPKTAYRVSKAAEIALTLLHHRMYGNKITINACCPGYVNTDMTGNKGPLTIQEGADTPSYLAIDPDVPKGKFVFLRQIIDWY</sequence>
<evidence type="ECO:0000313" key="1">
    <source>
        <dbReference type="Proteomes" id="UP000887576"/>
    </source>
</evidence>
<evidence type="ECO:0000313" key="2">
    <source>
        <dbReference type="WBParaSite" id="JU765_v2.g8547.t1"/>
    </source>
</evidence>